<dbReference type="EMBL" id="BDGG01000011">
    <property type="protein sequence ID" value="GAV05126.1"/>
    <property type="molecule type" value="Genomic_DNA"/>
</dbReference>
<feature type="compositionally biased region" description="Polar residues" evidence="1">
    <location>
        <begin position="25"/>
        <end position="35"/>
    </location>
</feature>
<reference evidence="2 3" key="1">
    <citation type="journal article" date="2016" name="Nat. Commun.">
        <title>Extremotolerant tardigrade genome and improved radiotolerance of human cultured cells by tardigrade-unique protein.</title>
        <authorList>
            <person name="Hashimoto T."/>
            <person name="Horikawa D.D."/>
            <person name="Saito Y."/>
            <person name="Kuwahara H."/>
            <person name="Kozuka-Hata H."/>
            <person name="Shin-I T."/>
            <person name="Minakuchi Y."/>
            <person name="Ohishi K."/>
            <person name="Motoyama A."/>
            <person name="Aizu T."/>
            <person name="Enomoto A."/>
            <person name="Kondo K."/>
            <person name="Tanaka S."/>
            <person name="Hara Y."/>
            <person name="Koshikawa S."/>
            <person name="Sagara H."/>
            <person name="Miura T."/>
            <person name="Yokobori S."/>
            <person name="Miyagawa K."/>
            <person name="Suzuki Y."/>
            <person name="Kubo T."/>
            <person name="Oyama M."/>
            <person name="Kohara Y."/>
            <person name="Fujiyama A."/>
            <person name="Arakawa K."/>
            <person name="Katayama T."/>
            <person name="Toyoda A."/>
            <person name="Kunieda T."/>
        </authorList>
    </citation>
    <scope>NUCLEOTIDE SEQUENCE [LARGE SCALE GENOMIC DNA]</scope>
    <source>
        <strain evidence="2 3">YOKOZUNA-1</strain>
    </source>
</reference>
<feature type="region of interest" description="Disordered" evidence="1">
    <location>
        <begin position="25"/>
        <end position="65"/>
    </location>
</feature>
<proteinExistence type="predicted"/>
<protein>
    <submittedName>
        <fullName evidence="2">Uncharacterized protein</fullName>
    </submittedName>
</protein>
<evidence type="ECO:0000313" key="2">
    <source>
        <dbReference type="EMBL" id="GAV05126.1"/>
    </source>
</evidence>
<name>A0A1D1VW13_RAMVA</name>
<feature type="region of interest" description="Disordered" evidence="1">
    <location>
        <begin position="198"/>
        <end position="220"/>
    </location>
</feature>
<dbReference type="AlphaFoldDB" id="A0A1D1VW13"/>
<keyword evidence="3" id="KW-1185">Reference proteome</keyword>
<comment type="caution">
    <text evidence="2">The sequence shown here is derived from an EMBL/GenBank/DDBJ whole genome shotgun (WGS) entry which is preliminary data.</text>
</comment>
<dbReference type="Proteomes" id="UP000186922">
    <property type="component" value="Unassembled WGS sequence"/>
</dbReference>
<feature type="compositionally biased region" description="Basic and acidic residues" evidence="1">
    <location>
        <begin position="38"/>
        <end position="55"/>
    </location>
</feature>
<sequence>MDGRDTISCGKQRFPMSDADLSDLVSSEITSSTPAADSDVKEIPKLKRRSEKEMDSDTTAARAKLTRGDETFEGLLAVDGINPYQYPPGKECTLALKVALRHSSSNIYQPKEPEIMPETEKEIKAHLPVLVDQEVKEFKEKHLKRLRESGDEENPVNIGDLVIQFLAEKKDNRPSAVLKADQRSPEAVNRDESLIRGMSTGNKATEPLCSVGDKDTSDVAKEHAQDVRANLDKTLSRRVNNPATVVRA</sequence>
<gene>
    <name evidence="2" type="primary">RvY_15302-1</name>
    <name evidence="2" type="synonym">RvY_15302.1</name>
    <name evidence="2" type="ORF">RvY_15302</name>
</gene>
<organism evidence="2 3">
    <name type="scientific">Ramazzottius varieornatus</name>
    <name type="common">Water bear</name>
    <name type="synonym">Tardigrade</name>
    <dbReference type="NCBI Taxonomy" id="947166"/>
    <lineage>
        <taxon>Eukaryota</taxon>
        <taxon>Metazoa</taxon>
        <taxon>Ecdysozoa</taxon>
        <taxon>Tardigrada</taxon>
        <taxon>Eutardigrada</taxon>
        <taxon>Parachela</taxon>
        <taxon>Hypsibioidea</taxon>
        <taxon>Ramazzottiidae</taxon>
        <taxon>Ramazzottius</taxon>
    </lineage>
</organism>
<evidence type="ECO:0000313" key="3">
    <source>
        <dbReference type="Proteomes" id="UP000186922"/>
    </source>
</evidence>
<evidence type="ECO:0000256" key="1">
    <source>
        <dbReference type="SAM" id="MobiDB-lite"/>
    </source>
</evidence>
<accession>A0A1D1VW13</accession>